<feature type="transmembrane region" description="Helical" evidence="8">
    <location>
        <begin position="251"/>
        <end position="281"/>
    </location>
</feature>
<keyword evidence="3" id="KW-0813">Transport</keyword>
<reference evidence="10 11" key="2">
    <citation type="submission" date="2016-11" db="EMBL/GenBank/DDBJ databases">
        <authorList>
            <person name="Varghese N."/>
            <person name="Submissions S."/>
        </authorList>
    </citation>
    <scope>NUCLEOTIDE SEQUENCE [LARGE SCALE GENOMIC DNA]</scope>
    <source>
        <strain evidence="10 11">DSM 7308</strain>
    </source>
</reference>
<dbReference type="Proteomes" id="UP000323392">
    <property type="component" value="Unassembled WGS sequence"/>
</dbReference>
<feature type="transmembrane region" description="Helical" evidence="8">
    <location>
        <begin position="158"/>
        <end position="183"/>
    </location>
</feature>
<keyword evidence="5 8" id="KW-0812">Transmembrane</keyword>
<feature type="transmembrane region" description="Helical" evidence="8">
    <location>
        <begin position="36"/>
        <end position="54"/>
    </location>
</feature>
<protein>
    <submittedName>
        <fullName evidence="10">Predicted PurR-regulated permease PerM</fullName>
    </submittedName>
</protein>
<evidence type="ECO:0000256" key="1">
    <source>
        <dbReference type="ARBA" id="ARBA00004651"/>
    </source>
</evidence>
<evidence type="ECO:0000256" key="4">
    <source>
        <dbReference type="ARBA" id="ARBA00022475"/>
    </source>
</evidence>
<feature type="transmembrane region" description="Helical" evidence="8">
    <location>
        <begin position="288"/>
        <end position="306"/>
    </location>
</feature>
<dbReference type="GO" id="GO:0005886">
    <property type="term" value="C:plasma membrane"/>
    <property type="evidence" value="ECO:0007669"/>
    <property type="project" value="UniProtKB-SubCell"/>
</dbReference>
<evidence type="ECO:0000313" key="9">
    <source>
        <dbReference type="EMBL" id="KXZ40789.1"/>
    </source>
</evidence>
<feature type="transmembrane region" description="Helical" evidence="8">
    <location>
        <begin position="318"/>
        <end position="351"/>
    </location>
</feature>
<accession>A0A150FT53</accession>
<evidence type="ECO:0000256" key="2">
    <source>
        <dbReference type="ARBA" id="ARBA00009773"/>
    </source>
</evidence>
<evidence type="ECO:0000256" key="8">
    <source>
        <dbReference type="SAM" id="Phobius"/>
    </source>
</evidence>
<evidence type="ECO:0000256" key="7">
    <source>
        <dbReference type="ARBA" id="ARBA00023136"/>
    </source>
</evidence>
<dbReference type="Proteomes" id="UP000092605">
    <property type="component" value="Unassembled WGS sequence"/>
</dbReference>
<dbReference type="STRING" id="1121328.JWYL7_1865"/>
<keyword evidence="11" id="KW-1185">Reference proteome</keyword>
<sequence>MFKIKNSIHFFIILLISFILFRMVNSLDTITVNIKTFISILGPFIWAFSIAYLLNPMMSYLERNFKIKRGLSIGIVYLVVLGLIIITATIVSPRIVKSIAQILNDMPSYINITQEWVKTNVINSKILERYGVTGYVEQNINQILIQVTAFLDKTLNTLVVSIIGFTSVFFNLILGLIISIYLLKDKEQFIISIKKVLYAVFSQDVANSIIKFGTEVDDIFSQFIIGKFIDSLIIAILCFLGLLILKIDYPILISLIIGITNMIPYFGPIIGMIPAVVITLFYSPIKALWVAIFILILQQFDGWVLGPKILGDKVGLSPFWVILAIVIGGGTFGVLGMFLGVPIIAVIKMILERYVAKKLSNKKIHIK</sequence>
<feature type="transmembrane region" description="Helical" evidence="8">
    <location>
        <begin position="228"/>
        <end position="245"/>
    </location>
</feature>
<dbReference type="AlphaFoldDB" id="A0A150FT53"/>
<organism evidence="9">
    <name type="scientific">Alkalithermobacter thermoalcaliphilus JW-YL-7 = DSM 7308</name>
    <dbReference type="NCBI Taxonomy" id="1121328"/>
    <lineage>
        <taxon>Bacteria</taxon>
        <taxon>Bacillati</taxon>
        <taxon>Bacillota</taxon>
        <taxon>Clostridia</taxon>
        <taxon>Peptostreptococcales</taxon>
        <taxon>Tepidibacteraceae</taxon>
        <taxon>Alkalithermobacter</taxon>
    </lineage>
</organism>
<comment type="similarity">
    <text evidence="2">Belongs to the autoinducer-2 exporter (AI-2E) (TC 2.A.86) family.</text>
</comment>
<keyword evidence="4" id="KW-1003">Cell membrane</keyword>
<dbReference type="EMBL" id="FRBG01000020">
    <property type="protein sequence ID" value="SHL28223.1"/>
    <property type="molecule type" value="Genomic_DNA"/>
</dbReference>
<comment type="caution">
    <text evidence="9">The sequence shown here is derived from an EMBL/GenBank/DDBJ whole genome shotgun (WGS) entry which is preliminary data.</text>
</comment>
<dbReference type="PANTHER" id="PTHR21716:SF53">
    <property type="entry name" value="PERMEASE PERM-RELATED"/>
    <property type="match status" value="1"/>
</dbReference>
<name>A0A150FT53_CLOPD</name>
<reference evidence="9" key="1">
    <citation type="submission" date="2016-02" db="EMBL/GenBank/DDBJ databases">
        <title>Draft genome sequence for Clostridium paradoxum JW-YL-7.</title>
        <authorList>
            <person name="Utturkar S.M."/>
            <person name="Lancaster A."/>
            <person name="Poole F.L."/>
            <person name="Adams M.W."/>
            <person name="Brown S.D."/>
        </authorList>
    </citation>
    <scope>NUCLEOTIDE SEQUENCE [LARGE SCALE GENOMIC DNA]</scope>
    <source>
        <strain evidence="9">JW-YL-7</strain>
    </source>
</reference>
<evidence type="ECO:0000313" key="11">
    <source>
        <dbReference type="Proteomes" id="UP000323392"/>
    </source>
</evidence>
<evidence type="ECO:0000256" key="5">
    <source>
        <dbReference type="ARBA" id="ARBA00022692"/>
    </source>
</evidence>
<keyword evidence="7 8" id="KW-0472">Membrane</keyword>
<dbReference type="GO" id="GO:0055085">
    <property type="term" value="P:transmembrane transport"/>
    <property type="evidence" value="ECO:0007669"/>
    <property type="project" value="TreeGrafter"/>
</dbReference>
<dbReference type="Pfam" id="PF01594">
    <property type="entry name" value="AI-2E_transport"/>
    <property type="match status" value="1"/>
</dbReference>
<comment type="subcellular location">
    <subcellularLocation>
        <location evidence="1">Cell membrane</location>
        <topology evidence="1">Multi-pass membrane protein</topology>
    </subcellularLocation>
</comment>
<evidence type="ECO:0000256" key="6">
    <source>
        <dbReference type="ARBA" id="ARBA00022989"/>
    </source>
</evidence>
<proteinExistence type="inferred from homology"/>
<feature type="transmembrane region" description="Helical" evidence="8">
    <location>
        <begin position="75"/>
        <end position="96"/>
    </location>
</feature>
<evidence type="ECO:0000256" key="3">
    <source>
        <dbReference type="ARBA" id="ARBA00022448"/>
    </source>
</evidence>
<dbReference type="OrthoDB" id="9793390at2"/>
<dbReference type="EMBL" id="LSFY01000001">
    <property type="protein sequence ID" value="KXZ40789.1"/>
    <property type="molecule type" value="Genomic_DNA"/>
</dbReference>
<dbReference type="PANTHER" id="PTHR21716">
    <property type="entry name" value="TRANSMEMBRANE PROTEIN"/>
    <property type="match status" value="1"/>
</dbReference>
<gene>
    <name evidence="9" type="ORF">JWYL7_1865</name>
    <name evidence="10" type="ORF">SAMN05661008_01802</name>
</gene>
<dbReference type="RefSeq" id="WP_066072223.1">
    <property type="nucleotide sequence ID" value="NZ_FRBG01000020.1"/>
</dbReference>
<dbReference type="InterPro" id="IPR002549">
    <property type="entry name" value="AI-2E-like"/>
</dbReference>
<dbReference type="PATRIC" id="fig|1121328.3.peg.1877"/>
<keyword evidence="6 8" id="KW-1133">Transmembrane helix</keyword>
<evidence type="ECO:0000313" key="10">
    <source>
        <dbReference type="EMBL" id="SHL28223.1"/>
    </source>
</evidence>